<dbReference type="InterPro" id="IPR014284">
    <property type="entry name" value="RNA_pol_sigma-70_dom"/>
</dbReference>
<dbReference type="SUPFAM" id="SSF88659">
    <property type="entry name" value="Sigma3 and sigma4 domains of RNA polymerase sigma factors"/>
    <property type="match status" value="1"/>
</dbReference>
<dbReference type="Pfam" id="PF07638">
    <property type="entry name" value="Sigma70_ECF"/>
    <property type="match status" value="1"/>
</dbReference>
<dbReference type="RefSeq" id="WP_189570692.1">
    <property type="nucleotide sequence ID" value="NZ_BMXI01000011.1"/>
</dbReference>
<evidence type="ECO:0000256" key="5">
    <source>
        <dbReference type="ARBA" id="ARBA00023163"/>
    </source>
</evidence>
<dbReference type="PANTHER" id="PTHR43133:SF8">
    <property type="entry name" value="RNA POLYMERASE SIGMA FACTOR HI_1459-RELATED"/>
    <property type="match status" value="1"/>
</dbReference>
<evidence type="ECO:0000313" key="7">
    <source>
        <dbReference type="EMBL" id="GHC58324.1"/>
    </source>
</evidence>
<evidence type="ECO:0000256" key="3">
    <source>
        <dbReference type="ARBA" id="ARBA00023082"/>
    </source>
</evidence>
<keyword evidence="2" id="KW-0805">Transcription regulation</keyword>
<dbReference type="InterPro" id="IPR036388">
    <property type="entry name" value="WH-like_DNA-bd_sf"/>
</dbReference>
<dbReference type="GO" id="GO:0006352">
    <property type="term" value="P:DNA-templated transcription initiation"/>
    <property type="evidence" value="ECO:0007669"/>
    <property type="project" value="InterPro"/>
</dbReference>
<dbReference type="NCBIfam" id="TIGR02937">
    <property type="entry name" value="sigma70-ECF"/>
    <property type="match status" value="1"/>
</dbReference>
<sequence>MKRKQQQLADQWKSWLASEGGRLLMYARQRTGSLEEAEDVLQDSLIRLWGYQEERAYRPPDVPLAFSVVRLVAMDAGRKKGRRKKRDEKVIQFHDYDEHWLDPAMEEDEDALMLREAVEGLSDKLREVVSLKVWSGLTFAEIGEVLKISHNTAASRYRYALELLQRELGHLKEARNG</sequence>
<evidence type="ECO:0000313" key="8">
    <source>
        <dbReference type="Proteomes" id="UP000644507"/>
    </source>
</evidence>
<comment type="caution">
    <text evidence="7">The sequence shown here is derived from an EMBL/GenBank/DDBJ whole genome shotgun (WGS) entry which is preliminary data.</text>
</comment>
<evidence type="ECO:0000259" key="6">
    <source>
        <dbReference type="Pfam" id="PF07638"/>
    </source>
</evidence>
<dbReference type="GO" id="GO:0003677">
    <property type="term" value="F:DNA binding"/>
    <property type="evidence" value="ECO:0007669"/>
    <property type="project" value="UniProtKB-KW"/>
</dbReference>
<dbReference type="Gene3D" id="1.10.10.10">
    <property type="entry name" value="Winged helix-like DNA-binding domain superfamily/Winged helix DNA-binding domain"/>
    <property type="match status" value="1"/>
</dbReference>
<protein>
    <recommendedName>
        <fullName evidence="6">RNA polymerase sigma-70 ECF-like HTH domain-containing protein</fullName>
    </recommendedName>
</protein>
<dbReference type="InterPro" id="IPR039425">
    <property type="entry name" value="RNA_pol_sigma-70-like"/>
</dbReference>
<dbReference type="AlphaFoldDB" id="A0A918TR29"/>
<dbReference type="InterPro" id="IPR053812">
    <property type="entry name" value="HTH_Sigma70_ECF-like"/>
</dbReference>
<evidence type="ECO:0000256" key="2">
    <source>
        <dbReference type="ARBA" id="ARBA00023015"/>
    </source>
</evidence>
<gene>
    <name evidence="7" type="ORF">GCM10007100_26590</name>
</gene>
<dbReference type="PANTHER" id="PTHR43133">
    <property type="entry name" value="RNA POLYMERASE ECF-TYPE SIGMA FACTO"/>
    <property type="match status" value="1"/>
</dbReference>
<evidence type="ECO:0000256" key="4">
    <source>
        <dbReference type="ARBA" id="ARBA00023125"/>
    </source>
</evidence>
<dbReference type="EMBL" id="BMXI01000011">
    <property type="protein sequence ID" value="GHC58324.1"/>
    <property type="molecule type" value="Genomic_DNA"/>
</dbReference>
<comment type="similarity">
    <text evidence="1">Belongs to the sigma-70 factor family. ECF subfamily.</text>
</comment>
<keyword evidence="8" id="KW-1185">Reference proteome</keyword>
<dbReference type="SUPFAM" id="SSF88946">
    <property type="entry name" value="Sigma2 domain of RNA polymerase sigma factors"/>
    <property type="match status" value="1"/>
</dbReference>
<organism evidence="7 8">
    <name type="scientific">Roseibacillus persicicus</name>
    <dbReference type="NCBI Taxonomy" id="454148"/>
    <lineage>
        <taxon>Bacteria</taxon>
        <taxon>Pseudomonadati</taxon>
        <taxon>Verrucomicrobiota</taxon>
        <taxon>Verrucomicrobiia</taxon>
        <taxon>Verrucomicrobiales</taxon>
        <taxon>Verrucomicrobiaceae</taxon>
        <taxon>Roseibacillus</taxon>
    </lineage>
</organism>
<dbReference type="Gene3D" id="1.10.1740.10">
    <property type="match status" value="1"/>
</dbReference>
<keyword evidence="4" id="KW-0238">DNA-binding</keyword>
<evidence type="ECO:0000256" key="1">
    <source>
        <dbReference type="ARBA" id="ARBA00010641"/>
    </source>
</evidence>
<name>A0A918TR29_9BACT</name>
<dbReference type="InterPro" id="IPR013325">
    <property type="entry name" value="RNA_pol_sigma_r2"/>
</dbReference>
<accession>A0A918TR29</accession>
<reference evidence="7" key="2">
    <citation type="submission" date="2020-09" db="EMBL/GenBank/DDBJ databases">
        <authorList>
            <person name="Sun Q."/>
            <person name="Kim S."/>
        </authorList>
    </citation>
    <scope>NUCLEOTIDE SEQUENCE</scope>
    <source>
        <strain evidence="7">KCTC 12988</strain>
    </source>
</reference>
<keyword evidence="3" id="KW-0731">Sigma factor</keyword>
<dbReference type="InterPro" id="IPR013324">
    <property type="entry name" value="RNA_pol_sigma_r3/r4-like"/>
</dbReference>
<reference evidence="7" key="1">
    <citation type="journal article" date="2014" name="Int. J. Syst. Evol. Microbiol.">
        <title>Complete genome sequence of Corynebacterium casei LMG S-19264T (=DSM 44701T), isolated from a smear-ripened cheese.</title>
        <authorList>
            <consortium name="US DOE Joint Genome Institute (JGI-PGF)"/>
            <person name="Walter F."/>
            <person name="Albersmeier A."/>
            <person name="Kalinowski J."/>
            <person name="Ruckert C."/>
        </authorList>
    </citation>
    <scope>NUCLEOTIDE SEQUENCE</scope>
    <source>
        <strain evidence="7">KCTC 12988</strain>
    </source>
</reference>
<feature type="domain" description="RNA polymerase sigma-70 ECF-like HTH" evidence="6">
    <location>
        <begin position="64"/>
        <end position="168"/>
    </location>
</feature>
<proteinExistence type="inferred from homology"/>
<keyword evidence="5" id="KW-0804">Transcription</keyword>
<dbReference type="GO" id="GO:0016987">
    <property type="term" value="F:sigma factor activity"/>
    <property type="evidence" value="ECO:0007669"/>
    <property type="project" value="UniProtKB-KW"/>
</dbReference>
<dbReference type="Proteomes" id="UP000644507">
    <property type="component" value="Unassembled WGS sequence"/>
</dbReference>